<accession>A0A395GPQ9</accession>
<organism evidence="2 3">
    <name type="scientific">Aspergillus ibericus CBS 121593</name>
    <dbReference type="NCBI Taxonomy" id="1448316"/>
    <lineage>
        <taxon>Eukaryota</taxon>
        <taxon>Fungi</taxon>
        <taxon>Dikarya</taxon>
        <taxon>Ascomycota</taxon>
        <taxon>Pezizomycotina</taxon>
        <taxon>Eurotiomycetes</taxon>
        <taxon>Eurotiomycetidae</taxon>
        <taxon>Eurotiales</taxon>
        <taxon>Aspergillaceae</taxon>
        <taxon>Aspergillus</taxon>
        <taxon>Aspergillus subgen. Circumdati</taxon>
    </lineage>
</organism>
<keyword evidence="3" id="KW-1185">Reference proteome</keyword>
<gene>
    <name evidence="2" type="ORF">BO80DRAFT_448477</name>
</gene>
<proteinExistence type="predicted"/>
<dbReference type="Proteomes" id="UP000249402">
    <property type="component" value="Unassembled WGS sequence"/>
</dbReference>
<dbReference type="EMBL" id="KZ824464">
    <property type="protein sequence ID" value="RAK97302.1"/>
    <property type="molecule type" value="Genomic_DNA"/>
</dbReference>
<dbReference type="OrthoDB" id="4483229at2759"/>
<dbReference type="RefSeq" id="XP_025571630.1">
    <property type="nucleotide sequence ID" value="XM_025721672.1"/>
</dbReference>
<name>A0A395GPQ9_9EURO</name>
<feature type="region of interest" description="Disordered" evidence="1">
    <location>
        <begin position="1"/>
        <end position="25"/>
    </location>
</feature>
<dbReference type="GeneID" id="37226537"/>
<evidence type="ECO:0000313" key="3">
    <source>
        <dbReference type="Proteomes" id="UP000249402"/>
    </source>
</evidence>
<dbReference type="VEuPathDB" id="FungiDB:BO80DRAFT_448477"/>
<protein>
    <submittedName>
        <fullName evidence="2">Uncharacterized protein</fullName>
    </submittedName>
</protein>
<evidence type="ECO:0000256" key="1">
    <source>
        <dbReference type="SAM" id="MobiDB-lite"/>
    </source>
</evidence>
<evidence type="ECO:0000313" key="2">
    <source>
        <dbReference type="EMBL" id="RAK97302.1"/>
    </source>
</evidence>
<sequence>MASLSLPILTKHPSTPTNQPVPVPDTPNPLVSIICTEETIQSDILTQILTEAYAKNPTAPPSLIILSTNSTTTIQQLTPDSATQPPLKPFTSPFLGMTETKVAEFIATACAGSAISSKLFYIADDRTAATGTLQAVFMYSDDHWSRASFPMEWEFANVAAVGVMRDPERGGEKLLSVIWKGIYRGKQGGEGWGR</sequence>
<reference evidence="2 3" key="1">
    <citation type="submission" date="2018-02" db="EMBL/GenBank/DDBJ databases">
        <title>The genomes of Aspergillus section Nigri reveals drivers in fungal speciation.</title>
        <authorList>
            <consortium name="DOE Joint Genome Institute"/>
            <person name="Vesth T.C."/>
            <person name="Nybo J."/>
            <person name="Theobald S."/>
            <person name="Brandl J."/>
            <person name="Frisvad J.C."/>
            <person name="Nielsen K.F."/>
            <person name="Lyhne E.K."/>
            <person name="Kogle M.E."/>
            <person name="Kuo A."/>
            <person name="Riley R."/>
            <person name="Clum A."/>
            <person name="Nolan M."/>
            <person name="Lipzen A."/>
            <person name="Salamov A."/>
            <person name="Henrissat B."/>
            <person name="Wiebenga A."/>
            <person name="De vries R.P."/>
            <person name="Grigoriev I.V."/>
            <person name="Mortensen U.H."/>
            <person name="Andersen M.R."/>
            <person name="Baker S.E."/>
        </authorList>
    </citation>
    <scope>NUCLEOTIDE SEQUENCE [LARGE SCALE GENOMIC DNA]</scope>
    <source>
        <strain evidence="2 3">CBS 121593</strain>
    </source>
</reference>
<dbReference type="AlphaFoldDB" id="A0A395GPQ9"/>